<accession>A0ABT1Y3K8</accession>
<proteinExistence type="predicted"/>
<feature type="domain" description="Response regulatory" evidence="5">
    <location>
        <begin position="10"/>
        <end position="124"/>
    </location>
</feature>
<dbReference type="InterPro" id="IPR011006">
    <property type="entry name" value="CheY-like_superfamily"/>
</dbReference>
<evidence type="ECO:0000259" key="5">
    <source>
        <dbReference type="PROSITE" id="PS50110"/>
    </source>
</evidence>
<keyword evidence="7" id="KW-1185">Reference proteome</keyword>
<evidence type="ECO:0000256" key="1">
    <source>
        <dbReference type="ARBA" id="ARBA00018672"/>
    </source>
</evidence>
<dbReference type="InterPro" id="IPR001789">
    <property type="entry name" value="Sig_transdc_resp-reg_receiver"/>
</dbReference>
<dbReference type="SMART" id="SM00448">
    <property type="entry name" value="REC"/>
    <property type="match status" value="1"/>
</dbReference>
<feature type="modified residue" description="4-aspartylphosphate" evidence="4">
    <location>
        <position position="59"/>
    </location>
</feature>
<dbReference type="RefSeq" id="WP_089609272.1">
    <property type="nucleotide sequence ID" value="NZ_CP022121.1"/>
</dbReference>
<gene>
    <name evidence="6" type="ORF">NVS47_07965</name>
</gene>
<dbReference type="PANTHER" id="PTHR44591:SF3">
    <property type="entry name" value="RESPONSE REGULATORY DOMAIN-CONTAINING PROTEIN"/>
    <property type="match status" value="1"/>
</dbReference>
<name>A0ABT1Y3K8_9FIRM</name>
<dbReference type="PANTHER" id="PTHR44591">
    <property type="entry name" value="STRESS RESPONSE REGULATOR PROTEIN 1"/>
    <property type="match status" value="1"/>
</dbReference>
<evidence type="ECO:0000256" key="4">
    <source>
        <dbReference type="PROSITE-ProRule" id="PRU00169"/>
    </source>
</evidence>
<dbReference type="Proteomes" id="UP001524944">
    <property type="component" value="Unassembled WGS sequence"/>
</dbReference>
<comment type="caution">
    <text evidence="6">The sequence shown here is derived from an EMBL/GenBank/DDBJ whole genome shotgun (WGS) entry which is preliminary data.</text>
</comment>
<protein>
    <recommendedName>
        <fullName evidence="1">Stage 0 sporulation protein A homolog</fullName>
    </recommendedName>
</protein>
<evidence type="ECO:0000256" key="3">
    <source>
        <dbReference type="ARBA" id="ARBA00024867"/>
    </source>
</evidence>
<keyword evidence="2 4" id="KW-0597">Phosphoprotein</keyword>
<comment type="function">
    <text evidence="3">May play the central regulatory role in sporulation. It may be an element of the effector pathway responsible for the activation of sporulation genes in response to nutritional stress. Spo0A may act in concert with spo0H (a sigma factor) to control the expression of some genes that are critical to the sporulation process.</text>
</comment>
<dbReference type="Gene3D" id="3.40.50.2300">
    <property type="match status" value="1"/>
</dbReference>
<dbReference type="InterPro" id="IPR050595">
    <property type="entry name" value="Bact_response_regulator"/>
</dbReference>
<dbReference type="EMBL" id="JANPWE010000003">
    <property type="protein sequence ID" value="MCR6545452.1"/>
    <property type="molecule type" value="Genomic_DNA"/>
</dbReference>
<organism evidence="6 7">
    <name type="scientific">Dehalobacterium formicoaceticum</name>
    <dbReference type="NCBI Taxonomy" id="51515"/>
    <lineage>
        <taxon>Bacteria</taxon>
        <taxon>Bacillati</taxon>
        <taxon>Bacillota</taxon>
        <taxon>Clostridia</taxon>
        <taxon>Eubacteriales</taxon>
        <taxon>Peptococcaceae</taxon>
        <taxon>Dehalobacterium</taxon>
    </lineage>
</organism>
<reference evidence="6 7" key="1">
    <citation type="submission" date="2022-08" db="EMBL/GenBank/DDBJ databases">
        <title>Proteogenomics of the novel Dehalobacterium formicoaceticum strain EZ94 highlights a key role of methyltransferases during anaerobic dichloromethane degradation.</title>
        <authorList>
            <person name="Wasmund K."/>
        </authorList>
    </citation>
    <scope>NUCLEOTIDE SEQUENCE [LARGE SCALE GENOMIC DNA]</scope>
    <source>
        <strain evidence="6 7">EZ94</strain>
    </source>
</reference>
<evidence type="ECO:0000313" key="6">
    <source>
        <dbReference type="EMBL" id="MCR6545452.1"/>
    </source>
</evidence>
<dbReference type="SUPFAM" id="SSF52172">
    <property type="entry name" value="CheY-like"/>
    <property type="match status" value="1"/>
</dbReference>
<evidence type="ECO:0000313" key="7">
    <source>
        <dbReference type="Proteomes" id="UP001524944"/>
    </source>
</evidence>
<evidence type="ECO:0000256" key="2">
    <source>
        <dbReference type="ARBA" id="ARBA00022553"/>
    </source>
</evidence>
<sequence>MGEKILENASILIVDDQLGVRKLLFEALKSRYREVLMVASGLEAIEIVQKSPPDLVLVDMKMPRMNGLETIKRLRDMAFENPIILMTAYGELGIVTEALKMGVKHHITKPFDIKELRNLIQETLTERVSTPKGS</sequence>
<dbReference type="Pfam" id="PF00072">
    <property type="entry name" value="Response_reg"/>
    <property type="match status" value="1"/>
</dbReference>
<dbReference type="PROSITE" id="PS50110">
    <property type="entry name" value="RESPONSE_REGULATORY"/>
    <property type="match status" value="1"/>
</dbReference>